<keyword evidence="1" id="KW-1133">Transmembrane helix</keyword>
<reference evidence="2" key="1">
    <citation type="submission" date="2022-07" db="EMBL/GenBank/DDBJ databases">
        <title>Tahibacter sp., a new gammaproteobacterium isolated from the silt sample collected at pig farm.</title>
        <authorList>
            <person name="Chen H."/>
        </authorList>
    </citation>
    <scope>NUCLEOTIDE SEQUENCE</scope>
    <source>
        <strain evidence="2">P2K</strain>
    </source>
</reference>
<accession>A0ABT1QUM3</accession>
<comment type="caution">
    <text evidence="2">The sequence shown here is derived from an EMBL/GenBank/DDBJ whole genome shotgun (WGS) entry which is preliminary data.</text>
</comment>
<gene>
    <name evidence="2" type="ORF">NM961_14795</name>
</gene>
<sequence length="58" mass="6521">MRKVLLWLLLLVACLPLAVIALVMYSLGWLLALAFRFVGIVLGNAFEFLREMLRGKSA</sequence>
<protein>
    <submittedName>
        <fullName evidence="2">Uncharacterized protein</fullName>
    </submittedName>
</protein>
<evidence type="ECO:0000313" key="2">
    <source>
        <dbReference type="EMBL" id="MCQ4165987.1"/>
    </source>
</evidence>
<dbReference type="EMBL" id="JANFQO010000013">
    <property type="protein sequence ID" value="MCQ4165987.1"/>
    <property type="molecule type" value="Genomic_DNA"/>
</dbReference>
<evidence type="ECO:0000313" key="3">
    <source>
        <dbReference type="Proteomes" id="UP001165498"/>
    </source>
</evidence>
<proteinExistence type="predicted"/>
<dbReference type="Proteomes" id="UP001165498">
    <property type="component" value="Unassembled WGS sequence"/>
</dbReference>
<keyword evidence="3" id="KW-1185">Reference proteome</keyword>
<name>A0ABT1QUM3_9GAMM</name>
<feature type="transmembrane region" description="Helical" evidence="1">
    <location>
        <begin position="30"/>
        <end position="49"/>
    </location>
</feature>
<keyword evidence="1" id="KW-0472">Membrane</keyword>
<evidence type="ECO:0000256" key="1">
    <source>
        <dbReference type="SAM" id="Phobius"/>
    </source>
</evidence>
<organism evidence="2 3">
    <name type="scientific">Tahibacter harae</name>
    <dbReference type="NCBI Taxonomy" id="2963937"/>
    <lineage>
        <taxon>Bacteria</taxon>
        <taxon>Pseudomonadati</taxon>
        <taxon>Pseudomonadota</taxon>
        <taxon>Gammaproteobacteria</taxon>
        <taxon>Lysobacterales</taxon>
        <taxon>Rhodanobacteraceae</taxon>
        <taxon>Tahibacter</taxon>
    </lineage>
</organism>
<dbReference type="RefSeq" id="WP_255915175.1">
    <property type="nucleotide sequence ID" value="NZ_JANFQO010000013.1"/>
</dbReference>
<keyword evidence="1" id="KW-0812">Transmembrane</keyword>